<proteinExistence type="inferred from homology"/>
<dbReference type="AlphaFoldDB" id="A0A5C7FPR1"/>
<evidence type="ECO:0000313" key="8">
    <source>
        <dbReference type="EMBL" id="TXF86725.1"/>
    </source>
</evidence>
<evidence type="ECO:0000256" key="3">
    <source>
        <dbReference type="ARBA" id="ARBA00022729"/>
    </source>
</evidence>
<evidence type="ECO:0000256" key="5">
    <source>
        <dbReference type="ARBA" id="ARBA00023237"/>
    </source>
</evidence>
<keyword evidence="9" id="KW-1185">Reference proteome</keyword>
<dbReference type="Gene3D" id="1.25.40.10">
    <property type="entry name" value="Tetratricopeptide repeat domain"/>
    <property type="match status" value="1"/>
</dbReference>
<name>A0A5C7FPR1_9BACT</name>
<dbReference type="CDD" id="cd12967">
    <property type="entry name" value="CBM_SusE-F_like_u1"/>
    <property type="match status" value="1"/>
</dbReference>
<keyword evidence="5" id="KW-0998">Cell outer membrane</keyword>
<dbReference type="Gene3D" id="1.25.40.890">
    <property type="match status" value="1"/>
</dbReference>
<evidence type="ECO:0000259" key="7">
    <source>
        <dbReference type="Pfam" id="PF14322"/>
    </source>
</evidence>
<dbReference type="InterPro" id="IPR011990">
    <property type="entry name" value="TPR-like_helical_dom_sf"/>
</dbReference>
<protein>
    <submittedName>
        <fullName evidence="8">RagB/SusD family nutrient uptake outer membrane protein</fullName>
    </submittedName>
</protein>
<accession>A0A5C7FPR1</accession>
<dbReference type="Gene3D" id="1.25.40.900">
    <property type="match status" value="1"/>
</dbReference>
<dbReference type="CDD" id="cd12956">
    <property type="entry name" value="CBM_SusE-F_like"/>
    <property type="match status" value="1"/>
</dbReference>
<dbReference type="Pfam" id="PF14322">
    <property type="entry name" value="SusD-like_3"/>
    <property type="match status" value="1"/>
</dbReference>
<evidence type="ECO:0000313" key="9">
    <source>
        <dbReference type="Proteomes" id="UP000321907"/>
    </source>
</evidence>
<organism evidence="8 9">
    <name type="scientific">Neolewinella aurantiaca</name>
    <dbReference type="NCBI Taxonomy" id="2602767"/>
    <lineage>
        <taxon>Bacteria</taxon>
        <taxon>Pseudomonadati</taxon>
        <taxon>Bacteroidota</taxon>
        <taxon>Saprospiria</taxon>
        <taxon>Saprospirales</taxon>
        <taxon>Lewinellaceae</taxon>
        <taxon>Neolewinella</taxon>
    </lineage>
</organism>
<dbReference type="InterPro" id="IPR012944">
    <property type="entry name" value="SusD_RagB_dom"/>
</dbReference>
<evidence type="ECO:0000256" key="1">
    <source>
        <dbReference type="ARBA" id="ARBA00004442"/>
    </source>
</evidence>
<dbReference type="GO" id="GO:0009279">
    <property type="term" value="C:cell outer membrane"/>
    <property type="evidence" value="ECO:0007669"/>
    <property type="project" value="UniProtKB-SubCell"/>
</dbReference>
<evidence type="ECO:0000256" key="2">
    <source>
        <dbReference type="ARBA" id="ARBA00006275"/>
    </source>
</evidence>
<evidence type="ECO:0000259" key="6">
    <source>
        <dbReference type="Pfam" id="PF07980"/>
    </source>
</evidence>
<keyword evidence="4" id="KW-0472">Membrane</keyword>
<keyword evidence="3" id="KW-0732">Signal</keyword>
<reference evidence="8 9" key="1">
    <citation type="submission" date="2019-08" db="EMBL/GenBank/DDBJ databases">
        <title>Lewinella sp. strain SSH13 Genome sequencing and assembly.</title>
        <authorList>
            <person name="Kim I."/>
        </authorList>
    </citation>
    <scope>NUCLEOTIDE SEQUENCE [LARGE SCALE GENOMIC DNA]</scope>
    <source>
        <strain evidence="8 9">SSH13</strain>
    </source>
</reference>
<dbReference type="InterPro" id="IPR033985">
    <property type="entry name" value="SusD-like_N"/>
</dbReference>
<comment type="caution">
    <text evidence="8">The sequence shown here is derived from an EMBL/GenBank/DDBJ whole genome shotgun (WGS) entry which is preliminary data.</text>
</comment>
<feature type="domain" description="RagB/SusD" evidence="6">
    <location>
        <begin position="564"/>
        <end position="719"/>
    </location>
</feature>
<dbReference type="Proteomes" id="UP000321907">
    <property type="component" value="Unassembled WGS sequence"/>
</dbReference>
<dbReference type="OrthoDB" id="5694214at2"/>
<evidence type="ECO:0000256" key="4">
    <source>
        <dbReference type="ARBA" id="ARBA00023136"/>
    </source>
</evidence>
<dbReference type="Pfam" id="PF07980">
    <property type="entry name" value="SusD_RagB"/>
    <property type="match status" value="1"/>
</dbReference>
<comment type="subcellular location">
    <subcellularLocation>
        <location evidence="1">Cell outer membrane</location>
    </subcellularLocation>
</comment>
<sequence>MATGFTSCFDDLNTVPLDPDEITADIVYDDPASYEQVLAKLYAGLSVSGQQGPSGQPDISGIDEGFSTYLRQYWKAQELTTDEAVIAWNDGNIHDYEEQDWSTSNEFIAAMYNRIFYQISLANEFIRESSEEKLASRGQSGDVADRVAEYRAEARFLRALSYWHALDLFRNVPFVTEEDAVGAFFPEQATASEVFAYVESELLAIEDEMIDARQNEYGRADRAAVWMLLAKLYLNAEVHVGDNRYADCLTYCQKIIDAGFSLEPEYANLYVADNDGSDETIFPILFDGVSTRTFGGMAFIAHAAVGGSMDPAAFGLDGGWGGTRVTSALVEKFPSAGGGGQVVNAPVFPGNTYELLNVPGAYQGWDPMNDSTALAKRGEENIYTGYVYFPEGADLAFKFALGSWDAAYGVDESGGLVEGGGDNITVAEDGFYRVTADLDGLTYTAEKVQFGLIGSATPGGWDADTDMTFNPETGAWELEVALTAGNEIKFRANDDWALNYGDTGADGLLEEGGDNIGVVRDGFYKVSLYLNNPDYTFGVEVPASDRRAMFFTEGQTLEIDDVTQFTQGYAVTKFTNLTRDGVAGSDLAFPDTDFLLFRLGDVYLMYAEAVLRGGGGSTEEAVGYINLLRERAYGNTAGNIQNSDLDLDFILDERARELYWECHRRTDLVRFGQFSDGDYVWPLKGGAPDGTQVPAFRDVFPIPSADIGANPNLQQNSGY</sequence>
<feature type="domain" description="SusD-like N-terminal" evidence="7">
    <location>
        <begin position="84"/>
        <end position="234"/>
    </location>
</feature>
<comment type="similarity">
    <text evidence="2">Belongs to the SusD family.</text>
</comment>
<gene>
    <name evidence="8" type="ORF">FUA23_19115</name>
</gene>
<dbReference type="Gene3D" id="2.60.40.3620">
    <property type="match status" value="2"/>
</dbReference>
<dbReference type="EMBL" id="VOXD01000038">
    <property type="protein sequence ID" value="TXF86725.1"/>
    <property type="molecule type" value="Genomic_DNA"/>
</dbReference>
<dbReference type="SUPFAM" id="SSF48452">
    <property type="entry name" value="TPR-like"/>
    <property type="match status" value="1"/>
</dbReference>